<keyword evidence="3" id="KW-1185">Reference proteome</keyword>
<proteinExistence type="predicted"/>
<evidence type="ECO:0000256" key="1">
    <source>
        <dbReference type="SAM" id="MobiDB-lite"/>
    </source>
</evidence>
<gene>
    <name evidence="2" type="ORF">RRF57_010255</name>
</gene>
<dbReference type="Proteomes" id="UP001305414">
    <property type="component" value="Unassembled WGS sequence"/>
</dbReference>
<reference evidence="2 3" key="1">
    <citation type="submission" date="2023-10" db="EMBL/GenBank/DDBJ databases">
        <title>Draft genome sequence of Xylaria bambusicola isolate GMP-LS, the root and basal stem rot pathogen of sugarcane in Indonesia.</title>
        <authorList>
            <person name="Selvaraj P."/>
            <person name="Muralishankar V."/>
            <person name="Muruganantham S."/>
            <person name="Sp S."/>
            <person name="Haryani S."/>
            <person name="Lau K.J.X."/>
            <person name="Naqvi N.I."/>
        </authorList>
    </citation>
    <scope>NUCLEOTIDE SEQUENCE [LARGE SCALE GENOMIC DNA]</scope>
    <source>
        <strain evidence="2">GMP-LS</strain>
    </source>
</reference>
<sequence length="96" mass="10594">MEGNAVLIRVEQRDSKGSTDDDEASSTYPRLDDPSENPLQLRGSYLRRVVPDEEVRLESHRSGAFDLGSCCVEIMVSGSVVWSQTLKVNSVAGTRH</sequence>
<name>A0AAN7US59_9PEZI</name>
<comment type="caution">
    <text evidence="2">The sequence shown here is derived from an EMBL/GenBank/DDBJ whole genome shotgun (WGS) entry which is preliminary data.</text>
</comment>
<organism evidence="2 3">
    <name type="scientific">Xylaria bambusicola</name>
    <dbReference type="NCBI Taxonomy" id="326684"/>
    <lineage>
        <taxon>Eukaryota</taxon>
        <taxon>Fungi</taxon>
        <taxon>Dikarya</taxon>
        <taxon>Ascomycota</taxon>
        <taxon>Pezizomycotina</taxon>
        <taxon>Sordariomycetes</taxon>
        <taxon>Xylariomycetidae</taxon>
        <taxon>Xylariales</taxon>
        <taxon>Xylariaceae</taxon>
        <taxon>Xylaria</taxon>
    </lineage>
</organism>
<dbReference type="EMBL" id="JAWHQM010000042">
    <property type="protein sequence ID" value="KAK5634542.1"/>
    <property type="molecule type" value="Genomic_DNA"/>
</dbReference>
<evidence type="ECO:0000313" key="3">
    <source>
        <dbReference type="Proteomes" id="UP001305414"/>
    </source>
</evidence>
<feature type="compositionally biased region" description="Basic and acidic residues" evidence="1">
    <location>
        <begin position="10"/>
        <end position="19"/>
    </location>
</feature>
<protein>
    <submittedName>
        <fullName evidence="2">Uncharacterized protein</fullName>
    </submittedName>
</protein>
<accession>A0AAN7US59</accession>
<feature type="region of interest" description="Disordered" evidence="1">
    <location>
        <begin position="1"/>
        <end position="39"/>
    </location>
</feature>
<evidence type="ECO:0000313" key="2">
    <source>
        <dbReference type="EMBL" id="KAK5634542.1"/>
    </source>
</evidence>
<dbReference type="AlphaFoldDB" id="A0AAN7US59"/>